<dbReference type="STRING" id="470826.SAMN04488027_105251"/>
<evidence type="ECO:0000313" key="2">
    <source>
        <dbReference type="EMBL" id="SDG71614.1"/>
    </source>
</evidence>
<keyword evidence="3" id="KW-1185">Reference proteome</keyword>
<dbReference type="InterPro" id="IPR047785">
    <property type="entry name" value="tRNA_MNMC2"/>
</dbReference>
<dbReference type="Gene3D" id="3.40.50.150">
    <property type="entry name" value="Vaccinia Virus protein VP39"/>
    <property type="match status" value="1"/>
</dbReference>
<proteinExistence type="predicted"/>
<gene>
    <name evidence="2" type="ORF">SAMN04488027_105251</name>
</gene>
<dbReference type="GO" id="GO:0016645">
    <property type="term" value="F:oxidoreductase activity, acting on the CH-NH group of donors"/>
    <property type="evidence" value="ECO:0007669"/>
    <property type="project" value="InterPro"/>
</dbReference>
<dbReference type="PANTHER" id="PTHR39963:SF1">
    <property type="entry name" value="MNMC-LIKE METHYLTRANSFERASE DOMAIN-CONTAINING PROTEIN"/>
    <property type="match status" value="1"/>
</dbReference>
<protein>
    <submittedName>
        <fullName evidence="2">tRNA U34 5-methylaminomethyl-2-thiouridine-forming methyltransferase MnmC</fullName>
    </submittedName>
</protein>
<dbReference type="InterPro" id="IPR008471">
    <property type="entry name" value="MnmC-like_methylTransf"/>
</dbReference>
<dbReference type="EMBL" id="FNCW01000005">
    <property type="protein sequence ID" value="SDG71614.1"/>
    <property type="molecule type" value="Genomic_DNA"/>
</dbReference>
<keyword evidence="2" id="KW-0489">Methyltransferase</keyword>
<dbReference type="GO" id="GO:0004808">
    <property type="term" value="F:tRNA (5-methylaminomethyl-2-thiouridylate)(34)-methyltransferase activity"/>
    <property type="evidence" value="ECO:0007669"/>
    <property type="project" value="InterPro"/>
</dbReference>
<feature type="domain" description="MnmC-like methyltransferase" evidence="1">
    <location>
        <begin position="150"/>
        <end position="230"/>
    </location>
</feature>
<dbReference type="GO" id="GO:0032259">
    <property type="term" value="P:methylation"/>
    <property type="evidence" value="ECO:0007669"/>
    <property type="project" value="UniProtKB-KW"/>
</dbReference>
<dbReference type="NCBIfam" id="NF033855">
    <property type="entry name" value="tRNA_MNMC2"/>
    <property type="match status" value="1"/>
</dbReference>
<dbReference type="PANTHER" id="PTHR39963">
    <property type="entry name" value="SLL0983 PROTEIN"/>
    <property type="match status" value="1"/>
</dbReference>
<dbReference type="SUPFAM" id="SSF53335">
    <property type="entry name" value="S-adenosyl-L-methionine-dependent methyltransferases"/>
    <property type="match status" value="1"/>
</dbReference>
<dbReference type="Proteomes" id="UP000199296">
    <property type="component" value="Unassembled WGS sequence"/>
</dbReference>
<evidence type="ECO:0000313" key="3">
    <source>
        <dbReference type="Proteomes" id="UP000199296"/>
    </source>
</evidence>
<keyword evidence="2" id="KW-0808">Transferase</keyword>
<name>A0A1G7WIC4_9FLAO</name>
<reference evidence="2 3" key="1">
    <citation type="submission" date="2016-10" db="EMBL/GenBank/DDBJ databases">
        <authorList>
            <person name="de Groot N.N."/>
        </authorList>
    </citation>
    <scope>NUCLEOTIDE SEQUENCE [LARGE SCALE GENOMIC DNA]</scope>
    <source>
        <strain evidence="2 3">DSM 19803</strain>
    </source>
</reference>
<organism evidence="2 3">
    <name type="scientific">Psychroflexus sediminis</name>
    <dbReference type="NCBI Taxonomy" id="470826"/>
    <lineage>
        <taxon>Bacteria</taxon>
        <taxon>Pseudomonadati</taxon>
        <taxon>Bacteroidota</taxon>
        <taxon>Flavobacteriia</taxon>
        <taxon>Flavobacteriales</taxon>
        <taxon>Flavobacteriaceae</taxon>
        <taxon>Psychroflexus</taxon>
    </lineage>
</organism>
<dbReference type="AlphaFoldDB" id="A0A1G7WIC4"/>
<evidence type="ECO:0000259" key="1">
    <source>
        <dbReference type="Pfam" id="PF05430"/>
    </source>
</evidence>
<accession>A0A1G7WIC4</accession>
<dbReference type="InterPro" id="IPR029063">
    <property type="entry name" value="SAM-dependent_MTases_sf"/>
</dbReference>
<dbReference type="Pfam" id="PF05430">
    <property type="entry name" value="Methyltransf_30"/>
    <property type="match status" value="1"/>
</dbReference>
<sequence length="231" mass="26623">MIFNQPMKRKVVTTQDGSKTIRLEEWDEHYHSTHGAIQESQHVYIEAGLNYFTARTQAKSISVLEAGFGTGLNALLTYSWSQKSDIQIDYRGIEAFPISEDERQALEYHQKIDGEDIESVFKKLHQAPWEDWSEISKSFRLKKQKLFFSDLDLKNEADVVFYDAFGPRVQPELWEKSVFQSFYLALKPGGIFVTYSVKGTARRALQAIGFEVDIIEGPPGKRHMMRAYKPC</sequence>